<gene>
    <name evidence="3" type="ORF">Nepgr_032028</name>
</gene>
<dbReference type="AlphaFoldDB" id="A0AAD3THV0"/>
<name>A0AAD3THV0_NEPGR</name>
<keyword evidence="4" id="KW-1185">Reference proteome</keyword>
<dbReference type="InterPro" id="IPR046357">
    <property type="entry name" value="PPIase_dom_sf"/>
</dbReference>
<accession>A0AAD3THV0</accession>
<proteinExistence type="predicted"/>
<dbReference type="GO" id="GO:0003755">
    <property type="term" value="F:peptidyl-prolyl cis-trans isomerase activity"/>
    <property type="evidence" value="ECO:0007669"/>
    <property type="project" value="UniProtKB-KW"/>
</dbReference>
<reference evidence="3" key="1">
    <citation type="submission" date="2023-05" db="EMBL/GenBank/DDBJ databases">
        <title>Nepenthes gracilis genome sequencing.</title>
        <authorList>
            <person name="Fukushima K."/>
        </authorList>
    </citation>
    <scope>NUCLEOTIDE SEQUENCE</scope>
    <source>
        <strain evidence="3">SING2019-196</strain>
    </source>
</reference>
<comment type="catalytic activity">
    <reaction evidence="1">
        <text>[protein]-peptidylproline (omega=180) = [protein]-peptidylproline (omega=0)</text>
        <dbReference type="Rhea" id="RHEA:16237"/>
        <dbReference type="Rhea" id="RHEA-COMP:10747"/>
        <dbReference type="Rhea" id="RHEA-COMP:10748"/>
        <dbReference type="ChEBI" id="CHEBI:83833"/>
        <dbReference type="ChEBI" id="CHEBI:83834"/>
        <dbReference type="EC" id="5.2.1.8"/>
    </reaction>
</comment>
<keyword evidence="1" id="KW-0697">Rotamase</keyword>
<dbReference type="PROSITE" id="PS50059">
    <property type="entry name" value="FKBP_PPIASE"/>
    <property type="match status" value="1"/>
</dbReference>
<evidence type="ECO:0000259" key="2">
    <source>
        <dbReference type="PROSITE" id="PS50059"/>
    </source>
</evidence>
<dbReference type="EC" id="5.2.1.8" evidence="1"/>
<comment type="caution">
    <text evidence="3">The sequence shown here is derived from an EMBL/GenBank/DDBJ whole genome shotgun (WGS) entry which is preliminary data.</text>
</comment>
<dbReference type="Proteomes" id="UP001279734">
    <property type="component" value="Unassembled WGS sequence"/>
</dbReference>
<dbReference type="Gene3D" id="3.10.50.40">
    <property type="match status" value="1"/>
</dbReference>
<dbReference type="EMBL" id="BSYO01000037">
    <property type="protein sequence ID" value="GMH30185.1"/>
    <property type="molecule type" value="Genomic_DNA"/>
</dbReference>
<sequence>MEAIETMIVPTLGTLILVIGANSFIAASSVAGTVVSSVTIAASFGGERPSHLSSVIDIERVIEGIDRAIIAVKTGEVGLLTIAPEYAFCSLGVQHELMGPHNSTNYYEAKQFEACSTLLRVKSSIATTSKVEFHPVHRVTRLNLSTILDRLSDVGCDTKPTTTTTAAESADFGLGNKVDPFVGSIPWINKWSLNVQQTVLYVSRVWIALMAIELVAIHPGTACSNSSFRRISIPSTQWKWSAIFSFYK</sequence>
<feature type="domain" description="PPIase FKBP-type" evidence="2">
    <location>
        <begin position="13"/>
        <end position="115"/>
    </location>
</feature>
<dbReference type="InterPro" id="IPR001179">
    <property type="entry name" value="PPIase_FKBP_dom"/>
</dbReference>
<dbReference type="Pfam" id="PF00254">
    <property type="entry name" value="FKBP_C"/>
    <property type="match status" value="1"/>
</dbReference>
<protein>
    <recommendedName>
        <fullName evidence="1">peptidylprolyl isomerase</fullName>
        <ecNumber evidence="1">5.2.1.8</ecNumber>
    </recommendedName>
</protein>
<evidence type="ECO:0000256" key="1">
    <source>
        <dbReference type="PROSITE-ProRule" id="PRU00277"/>
    </source>
</evidence>
<dbReference type="SUPFAM" id="SSF54534">
    <property type="entry name" value="FKBP-like"/>
    <property type="match status" value="1"/>
</dbReference>
<organism evidence="3 4">
    <name type="scientific">Nepenthes gracilis</name>
    <name type="common">Slender pitcher plant</name>
    <dbReference type="NCBI Taxonomy" id="150966"/>
    <lineage>
        <taxon>Eukaryota</taxon>
        <taxon>Viridiplantae</taxon>
        <taxon>Streptophyta</taxon>
        <taxon>Embryophyta</taxon>
        <taxon>Tracheophyta</taxon>
        <taxon>Spermatophyta</taxon>
        <taxon>Magnoliopsida</taxon>
        <taxon>eudicotyledons</taxon>
        <taxon>Gunneridae</taxon>
        <taxon>Pentapetalae</taxon>
        <taxon>Caryophyllales</taxon>
        <taxon>Nepenthaceae</taxon>
        <taxon>Nepenthes</taxon>
    </lineage>
</organism>
<keyword evidence="1" id="KW-0413">Isomerase</keyword>
<evidence type="ECO:0000313" key="3">
    <source>
        <dbReference type="EMBL" id="GMH30185.1"/>
    </source>
</evidence>
<evidence type="ECO:0000313" key="4">
    <source>
        <dbReference type="Proteomes" id="UP001279734"/>
    </source>
</evidence>